<dbReference type="Pfam" id="PF04085">
    <property type="entry name" value="MreC"/>
    <property type="match status" value="1"/>
</dbReference>
<feature type="domain" description="Rod shape-determining protein MreC beta-barrel core" evidence="8">
    <location>
        <begin position="129"/>
        <end position="267"/>
    </location>
</feature>
<keyword evidence="3 5" id="KW-0133">Cell shape</keyword>
<dbReference type="PIRSF" id="PIRSF038471">
    <property type="entry name" value="MreC"/>
    <property type="match status" value="1"/>
</dbReference>
<keyword evidence="7" id="KW-0472">Membrane</keyword>
<comment type="similarity">
    <text evidence="1 5">Belongs to the MreC family.</text>
</comment>
<protein>
    <recommendedName>
        <fullName evidence="2 5">Cell shape-determining protein MreC</fullName>
    </recommendedName>
    <alternativeName>
        <fullName evidence="4 5">Cell shape protein MreC</fullName>
    </alternativeName>
</protein>
<evidence type="ECO:0000256" key="2">
    <source>
        <dbReference type="ARBA" id="ARBA00013855"/>
    </source>
</evidence>
<dbReference type="NCBIfam" id="TIGR00219">
    <property type="entry name" value="mreC"/>
    <property type="match status" value="1"/>
</dbReference>
<sequence length="276" mass="29969">MENFFRSKRFKILITVIAVLFGIMLYGASSDGIASIPEKLLSYITWPFQQISSAATGATNGFFDKYLNVDQTIAERDALQQEVNDLRQQIIDNTELEQENESLRTMLGIAEEHEDYTFLNASIIGWDQSSTFTINKGENQGVAVNDAIITDAGLVGIVSKVSSTTATVKTLYSTAIDVGAKELNSGKIGVVTGDLNLAEDGYCLMRYLESEVSIGDTIVTSGSGGILPSGLAIGRVVDVQLERNSPTYYATIEPFNDIEELTQVFVITSFAGQDQG</sequence>
<organism evidence="9 10">
    <name type="scientific">Candidatus Egerieicola pullicola</name>
    <dbReference type="NCBI Taxonomy" id="2840775"/>
    <lineage>
        <taxon>Bacteria</taxon>
        <taxon>Bacillati</taxon>
        <taxon>Bacillota</taxon>
        <taxon>Clostridia</taxon>
        <taxon>Eubacteriales</taxon>
        <taxon>Oscillospiraceae</taxon>
        <taxon>Oscillospiraceae incertae sedis</taxon>
        <taxon>Candidatus Egerieicola</taxon>
    </lineage>
</organism>
<dbReference type="Proteomes" id="UP000886749">
    <property type="component" value="Unassembled WGS sequence"/>
</dbReference>
<proteinExistence type="inferred from homology"/>
<dbReference type="Gene3D" id="2.40.10.350">
    <property type="entry name" value="Rod shape-determining protein MreC, domain 2"/>
    <property type="match status" value="1"/>
</dbReference>
<evidence type="ECO:0000256" key="1">
    <source>
        <dbReference type="ARBA" id="ARBA00009369"/>
    </source>
</evidence>
<dbReference type="GO" id="GO:0005886">
    <property type="term" value="C:plasma membrane"/>
    <property type="evidence" value="ECO:0007669"/>
    <property type="project" value="TreeGrafter"/>
</dbReference>
<dbReference type="InterPro" id="IPR042175">
    <property type="entry name" value="Cell/Rod_MreC_2"/>
</dbReference>
<comment type="caution">
    <text evidence="9">The sequence shown here is derived from an EMBL/GenBank/DDBJ whole genome shotgun (WGS) entry which is preliminary data.</text>
</comment>
<evidence type="ECO:0000313" key="10">
    <source>
        <dbReference type="Proteomes" id="UP000886749"/>
    </source>
</evidence>
<reference evidence="9" key="1">
    <citation type="submission" date="2020-10" db="EMBL/GenBank/DDBJ databases">
        <authorList>
            <person name="Gilroy R."/>
        </authorList>
    </citation>
    <scope>NUCLEOTIDE SEQUENCE</scope>
    <source>
        <strain evidence="9">CHK184-25365</strain>
    </source>
</reference>
<dbReference type="Gene3D" id="2.40.10.340">
    <property type="entry name" value="Rod shape-determining protein MreC, domain 1"/>
    <property type="match status" value="1"/>
</dbReference>
<dbReference type="InterPro" id="IPR042177">
    <property type="entry name" value="Cell/Rod_1"/>
</dbReference>
<evidence type="ECO:0000313" key="9">
    <source>
        <dbReference type="EMBL" id="HIR41416.1"/>
    </source>
</evidence>
<dbReference type="GO" id="GO:0008360">
    <property type="term" value="P:regulation of cell shape"/>
    <property type="evidence" value="ECO:0007669"/>
    <property type="project" value="UniProtKB-KW"/>
</dbReference>
<accession>A0A9D1DCW7</accession>
<name>A0A9D1DCW7_9FIRM</name>
<feature type="coiled-coil region" evidence="6">
    <location>
        <begin position="69"/>
        <end position="113"/>
    </location>
</feature>
<dbReference type="PANTHER" id="PTHR34138">
    <property type="entry name" value="CELL SHAPE-DETERMINING PROTEIN MREC"/>
    <property type="match status" value="1"/>
</dbReference>
<dbReference type="PANTHER" id="PTHR34138:SF1">
    <property type="entry name" value="CELL SHAPE-DETERMINING PROTEIN MREC"/>
    <property type="match status" value="1"/>
</dbReference>
<reference evidence="9" key="2">
    <citation type="journal article" date="2021" name="PeerJ">
        <title>Extensive microbial diversity within the chicken gut microbiome revealed by metagenomics and culture.</title>
        <authorList>
            <person name="Gilroy R."/>
            <person name="Ravi A."/>
            <person name="Getino M."/>
            <person name="Pursley I."/>
            <person name="Horton D.L."/>
            <person name="Alikhan N.F."/>
            <person name="Baker D."/>
            <person name="Gharbi K."/>
            <person name="Hall N."/>
            <person name="Watson M."/>
            <person name="Adriaenssens E.M."/>
            <person name="Foster-Nyarko E."/>
            <person name="Jarju S."/>
            <person name="Secka A."/>
            <person name="Antonio M."/>
            <person name="Oren A."/>
            <person name="Chaudhuri R.R."/>
            <person name="La Ragione R."/>
            <person name="Hildebrand F."/>
            <person name="Pallen M.J."/>
        </authorList>
    </citation>
    <scope>NUCLEOTIDE SEQUENCE</scope>
    <source>
        <strain evidence="9">CHK184-25365</strain>
    </source>
</reference>
<keyword evidence="7" id="KW-1133">Transmembrane helix</keyword>
<dbReference type="AlphaFoldDB" id="A0A9D1DCW7"/>
<feature type="transmembrane region" description="Helical" evidence="7">
    <location>
        <begin position="12"/>
        <end position="29"/>
    </location>
</feature>
<keyword evidence="6" id="KW-0175">Coiled coil</keyword>
<keyword evidence="7" id="KW-0812">Transmembrane</keyword>
<evidence type="ECO:0000256" key="4">
    <source>
        <dbReference type="ARBA" id="ARBA00032089"/>
    </source>
</evidence>
<dbReference type="InterPro" id="IPR055342">
    <property type="entry name" value="MreC_beta-barrel_core"/>
</dbReference>
<evidence type="ECO:0000259" key="8">
    <source>
        <dbReference type="Pfam" id="PF04085"/>
    </source>
</evidence>
<evidence type="ECO:0000256" key="7">
    <source>
        <dbReference type="SAM" id="Phobius"/>
    </source>
</evidence>
<gene>
    <name evidence="9" type="primary">mreC</name>
    <name evidence="9" type="ORF">IAB36_06290</name>
</gene>
<evidence type="ECO:0000256" key="3">
    <source>
        <dbReference type="ARBA" id="ARBA00022960"/>
    </source>
</evidence>
<evidence type="ECO:0000256" key="6">
    <source>
        <dbReference type="SAM" id="Coils"/>
    </source>
</evidence>
<dbReference type="EMBL" id="DVGY01000142">
    <property type="protein sequence ID" value="HIR41416.1"/>
    <property type="molecule type" value="Genomic_DNA"/>
</dbReference>
<evidence type="ECO:0000256" key="5">
    <source>
        <dbReference type="PIRNR" id="PIRNR038471"/>
    </source>
</evidence>
<dbReference type="InterPro" id="IPR007221">
    <property type="entry name" value="MreC"/>
</dbReference>
<comment type="function">
    <text evidence="5">Involved in formation and maintenance of cell shape.</text>
</comment>